<feature type="signal peptide" evidence="4">
    <location>
        <begin position="1"/>
        <end position="17"/>
    </location>
</feature>
<dbReference type="Gene3D" id="2.150.10.10">
    <property type="entry name" value="Serralysin-like metalloprotease, C-terminal"/>
    <property type="match status" value="4"/>
</dbReference>
<dbReference type="EMBL" id="DMVW01000202">
    <property type="protein sequence ID" value="HAR54358.1"/>
    <property type="molecule type" value="Genomic_DNA"/>
</dbReference>
<dbReference type="PANTHER" id="PTHR38340:SF1">
    <property type="entry name" value="S-LAYER PROTEIN"/>
    <property type="match status" value="1"/>
</dbReference>
<gene>
    <name evidence="5" type="ORF">DCS45_21160</name>
</gene>
<dbReference type="InterPro" id="IPR001343">
    <property type="entry name" value="Hemolysn_Ca-bd"/>
</dbReference>
<feature type="chain" id="PRO_5016732603" evidence="4">
    <location>
        <begin position="18"/>
        <end position="357"/>
    </location>
</feature>
<evidence type="ECO:0000256" key="2">
    <source>
        <dbReference type="ARBA" id="ARBA00022525"/>
    </source>
</evidence>
<comment type="subcellular location">
    <subcellularLocation>
        <location evidence="1">Secreted</location>
    </subcellularLocation>
</comment>
<dbReference type="PANTHER" id="PTHR38340">
    <property type="entry name" value="S-LAYER PROTEIN"/>
    <property type="match status" value="1"/>
</dbReference>
<evidence type="ECO:0000256" key="4">
    <source>
        <dbReference type="SAM" id="SignalP"/>
    </source>
</evidence>
<dbReference type="InterPro" id="IPR018511">
    <property type="entry name" value="Hemolysin-typ_Ca-bd_CS"/>
</dbReference>
<evidence type="ECO:0000313" key="6">
    <source>
        <dbReference type="Proteomes" id="UP000264719"/>
    </source>
</evidence>
<dbReference type="SUPFAM" id="SSF51120">
    <property type="entry name" value="beta-Roll"/>
    <property type="match status" value="1"/>
</dbReference>
<organism evidence="5 6">
    <name type="scientific">Roseovarius nubinhibens</name>
    <dbReference type="NCBI Taxonomy" id="314263"/>
    <lineage>
        <taxon>Bacteria</taxon>
        <taxon>Pseudomonadati</taxon>
        <taxon>Pseudomonadota</taxon>
        <taxon>Alphaproteobacteria</taxon>
        <taxon>Rhodobacterales</taxon>
        <taxon>Roseobacteraceae</taxon>
        <taxon>Roseovarius</taxon>
    </lineage>
</organism>
<dbReference type="PRINTS" id="PR00313">
    <property type="entry name" value="CABNDNGRPT"/>
</dbReference>
<dbReference type="GO" id="GO:0005576">
    <property type="term" value="C:extracellular region"/>
    <property type="evidence" value="ECO:0007669"/>
    <property type="project" value="UniProtKB-SubCell"/>
</dbReference>
<evidence type="ECO:0000313" key="5">
    <source>
        <dbReference type="EMBL" id="HAR54358.1"/>
    </source>
</evidence>
<dbReference type="InterPro" id="IPR011049">
    <property type="entry name" value="Serralysin-like_metalloprot_C"/>
</dbReference>
<sequence length="357" mass="35857">MLMLAGLLGAMAIGATAVLTITEQEDEDVVYEEERPDEDLDTEEAANAAEDEAELRNESAAAPQGVSANSADIEPVSDITNASPPGERITAGGEGDDSLPGSDLRDASHGGGGNDHLTGAAEADTLIGANGEDTLAGDDGDDRLDGGRGADSLAGGAGNDLLMGHGDDDYLDGGEGDDSLHGGAGGDTLAGGTGDDALSGGLGDDILSGGAGQDSLFGGWGNDTISGLEPEEGQTPDGDYLNGGGGDDLILTGQGDTVTAGTGADRIVLGDWLSAAHQAEILDFSSEEDTLMVVYDDQAGTEPDVTIEPDEKDASAQHITLNGERIALVHNAPLLDPSHLRLVGQSTLTALMTPPAA</sequence>
<protein>
    <submittedName>
        <fullName evidence="5">Type I secretion protein</fullName>
    </submittedName>
</protein>
<dbReference type="Pfam" id="PF00353">
    <property type="entry name" value="HemolysinCabind"/>
    <property type="match status" value="4"/>
</dbReference>
<keyword evidence="2" id="KW-0964">Secreted</keyword>
<dbReference type="AlphaFoldDB" id="A0A348WIJ6"/>
<reference evidence="5 6" key="1">
    <citation type="journal article" date="2018" name="Nat. Biotechnol.">
        <title>A standardized bacterial taxonomy based on genome phylogeny substantially revises the tree of life.</title>
        <authorList>
            <person name="Parks D.H."/>
            <person name="Chuvochina M."/>
            <person name="Waite D.W."/>
            <person name="Rinke C."/>
            <person name="Skarshewski A."/>
            <person name="Chaumeil P.A."/>
            <person name="Hugenholtz P."/>
        </authorList>
    </citation>
    <scope>NUCLEOTIDE SEQUENCE [LARGE SCALE GENOMIC DNA]</scope>
    <source>
        <strain evidence="5">UBA9169</strain>
    </source>
</reference>
<evidence type="ECO:0000256" key="3">
    <source>
        <dbReference type="SAM" id="MobiDB-lite"/>
    </source>
</evidence>
<keyword evidence="4" id="KW-0732">Signal</keyword>
<feature type="compositionally biased region" description="Acidic residues" evidence="3">
    <location>
        <begin position="25"/>
        <end position="53"/>
    </location>
</feature>
<dbReference type="Proteomes" id="UP000264719">
    <property type="component" value="Unassembled WGS sequence"/>
</dbReference>
<name>A0A348WIJ6_9RHOB</name>
<feature type="compositionally biased region" description="Gly residues" evidence="3">
    <location>
        <begin position="182"/>
        <end position="194"/>
    </location>
</feature>
<dbReference type="GO" id="GO:0005509">
    <property type="term" value="F:calcium ion binding"/>
    <property type="evidence" value="ECO:0007669"/>
    <property type="project" value="InterPro"/>
</dbReference>
<feature type="region of interest" description="Disordered" evidence="3">
    <location>
        <begin position="25"/>
        <end position="196"/>
    </location>
</feature>
<comment type="caution">
    <text evidence="5">The sequence shown here is derived from an EMBL/GenBank/DDBJ whole genome shotgun (WGS) entry which is preliminary data.</text>
</comment>
<dbReference type="InterPro" id="IPR050557">
    <property type="entry name" value="RTX_toxin/Mannuronan_C5-epim"/>
</dbReference>
<accession>A0A348WIJ6</accession>
<dbReference type="RefSeq" id="WP_339851117.1">
    <property type="nucleotide sequence ID" value="NZ_CAXAXR010000001.1"/>
</dbReference>
<dbReference type="PROSITE" id="PS00330">
    <property type="entry name" value="HEMOLYSIN_CALCIUM"/>
    <property type="match status" value="4"/>
</dbReference>
<proteinExistence type="predicted"/>
<evidence type="ECO:0000256" key="1">
    <source>
        <dbReference type="ARBA" id="ARBA00004613"/>
    </source>
</evidence>